<gene>
    <name evidence="1" type="ORF">EVAR_49144_1</name>
</gene>
<reference evidence="1 2" key="1">
    <citation type="journal article" date="2019" name="Commun. Biol.">
        <title>The bagworm genome reveals a unique fibroin gene that provides high tensile strength.</title>
        <authorList>
            <person name="Kono N."/>
            <person name="Nakamura H."/>
            <person name="Ohtoshi R."/>
            <person name="Tomita M."/>
            <person name="Numata K."/>
            <person name="Arakawa K."/>
        </authorList>
    </citation>
    <scope>NUCLEOTIDE SEQUENCE [LARGE SCALE GENOMIC DNA]</scope>
</reference>
<dbReference type="EMBL" id="BGZK01001660">
    <property type="protein sequence ID" value="GBP84137.1"/>
    <property type="molecule type" value="Genomic_DNA"/>
</dbReference>
<dbReference type="Proteomes" id="UP000299102">
    <property type="component" value="Unassembled WGS sequence"/>
</dbReference>
<keyword evidence="2" id="KW-1185">Reference proteome</keyword>
<comment type="caution">
    <text evidence="1">The sequence shown here is derived from an EMBL/GenBank/DDBJ whole genome shotgun (WGS) entry which is preliminary data.</text>
</comment>
<dbReference type="AlphaFoldDB" id="A0A4C1ZBZ2"/>
<evidence type="ECO:0000313" key="1">
    <source>
        <dbReference type="EMBL" id="GBP84137.1"/>
    </source>
</evidence>
<proteinExistence type="predicted"/>
<organism evidence="1 2">
    <name type="scientific">Eumeta variegata</name>
    <name type="common">Bagworm moth</name>
    <name type="synonym">Eumeta japonica</name>
    <dbReference type="NCBI Taxonomy" id="151549"/>
    <lineage>
        <taxon>Eukaryota</taxon>
        <taxon>Metazoa</taxon>
        <taxon>Ecdysozoa</taxon>
        <taxon>Arthropoda</taxon>
        <taxon>Hexapoda</taxon>
        <taxon>Insecta</taxon>
        <taxon>Pterygota</taxon>
        <taxon>Neoptera</taxon>
        <taxon>Endopterygota</taxon>
        <taxon>Lepidoptera</taxon>
        <taxon>Glossata</taxon>
        <taxon>Ditrysia</taxon>
        <taxon>Tineoidea</taxon>
        <taxon>Psychidae</taxon>
        <taxon>Oiketicinae</taxon>
        <taxon>Eumeta</taxon>
    </lineage>
</organism>
<name>A0A4C1ZBZ2_EUMVA</name>
<sequence length="113" mass="12979">MRCKQSRLYVFEVRAESRLFRTIASHSEAAFIKGTVRSQVYAWRAESKRSIKERSLVELIAAEKERFSSGDYDLHVAARDGHPLQRRRPGTGRYLVSVAGYLESYVVEILAEN</sequence>
<accession>A0A4C1ZBZ2</accession>
<protein>
    <submittedName>
        <fullName evidence="1">Uncharacterized protein</fullName>
    </submittedName>
</protein>
<evidence type="ECO:0000313" key="2">
    <source>
        <dbReference type="Proteomes" id="UP000299102"/>
    </source>
</evidence>